<feature type="compositionally biased region" description="Pro residues" evidence="1">
    <location>
        <begin position="805"/>
        <end position="814"/>
    </location>
</feature>
<gene>
    <name evidence="4" type="ORF">Vbra_13135</name>
</gene>
<evidence type="ECO:0000313" key="4">
    <source>
        <dbReference type="EMBL" id="CEM01505.1"/>
    </source>
</evidence>
<dbReference type="AlphaFoldDB" id="A0A0G4ESA4"/>
<dbReference type="Gene3D" id="3.40.50.620">
    <property type="entry name" value="HUPs"/>
    <property type="match status" value="1"/>
</dbReference>
<dbReference type="CDD" id="cd24138">
    <property type="entry name" value="TtcA-like"/>
    <property type="match status" value="1"/>
</dbReference>
<sequence length="1170" mass="126562">MPVRYVFDKGHSSKHDGGTPTSHQFDDASFDDVCEGLRRQIIGENAVIKTPFGSRRLLYADFTASGRSLESIEDFIRTEVLPLYGNTHTLTTSTARQSTYFRSEARQIIKQYVNANHEDALIFAGTGVTGAISKFVAIMERCGWAVGDLARAPDAQIRDATAAGAVRDGYFREDRWGACECTLCGIRLKNEALYRAHQHSEGHQAKLRPGPSSPSPSLAGPSRRAVVFLTDPTAHHSWSLPFRELLKSHPAFPYTQGDRQAANGDDSGSGGVGLHMGLVNIEIDEGTGAVSVGHLEEVLREIDVWRGLDGGWRILPVGLLTSASNVTGVVPDIDALTAMLHRYRAISCVDCAAVAGHARVDMNPPDRPSSHMDVAFLSPHKLLGGPATPGVLLAKKRLLQNWVPAEPGGGVVFFVSSEGHTYIENAEEREEAGTPDVVGCIRAGLVYRLHSLLPTQLIQRREAILAQRLQQRWSKHPRIHMLGDGPYDEGGRVGILSFMVQYPPCGGTAVWTSGSGLYLHYHFVVALLNDLFGIQARGGCACAGPYAQYLLGLSEALTAEFMSLLHHTGQEVLRPGFVRVGVHFTMTDQQVDAMATAVEWVADKGWRMLTAYTFVPETGEWEHRLHKPHHTRQWLSTFHLSHAGTKARAQIDGDHPAPALDELVTRADEVVDSLHEGETTLPLSQVRCPPLPEETAPLLWFAMPADAAEAVRRGQEGATVGGEASRSLLFATSTSAFRPSSADRSRPRVSCFQVRAGSRTQQHQQTTTNGTATPPRPQATPPHAAPAAAVDGDIDHTPIDTEGTPEPPAAPPSAPSALKVSAALRRRVGSAIRDFDMIRDGDRLLVGLSGGKDSLTMLHILMECQRRAPIRFEIAAATVDPQTPEYNPRSLIPYLKSLGVPYHLLSFPIIELARTHMSAKRVSICAFCARLKRGLLYSCMKQHGYSVLCLGQHLDDVAESFVMSAFNNGTLNTMKAHYTTQSDGAPLRVCRPLVYARESATAEFAAANKLPVITDNCPACFAAPKERHRIKVLLSQQEYELPNLFNSLMQALKPLMSVSTVTNKATHQPQARDTAAAPSQTTSSAAGGEDDTDSGRTNDIDALAASLYKNHTQAETSTNGSRLPAHDLAYDRQTPAAADGANGHGVGAEDDDALAELALTSCGVGGVCSK</sequence>
<evidence type="ECO:0008006" key="6">
    <source>
        <dbReference type="Google" id="ProtNLM"/>
    </source>
</evidence>
<evidence type="ECO:0000313" key="5">
    <source>
        <dbReference type="Proteomes" id="UP000041254"/>
    </source>
</evidence>
<dbReference type="EMBL" id="CDMY01000305">
    <property type="protein sequence ID" value="CEM01505.1"/>
    <property type="molecule type" value="Genomic_DNA"/>
</dbReference>
<feature type="region of interest" description="Disordered" evidence="1">
    <location>
        <begin position="1063"/>
        <end position="1097"/>
    </location>
</feature>
<dbReference type="Gene3D" id="3.40.640.10">
    <property type="entry name" value="Type I PLP-dependent aspartate aminotransferase-like (Major domain)"/>
    <property type="match status" value="1"/>
</dbReference>
<feature type="compositionally biased region" description="Low complexity" evidence="1">
    <location>
        <begin position="760"/>
        <end position="773"/>
    </location>
</feature>
<dbReference type="OrthoDB" id="198857at2759"/>
<dbReference type="PANTHER" id="PTHR43686">
    <property type="entry name" value="SULFURTRANSFERASE-RELATED"/>
    <property type="match status" value="1"/>
</dbReference>
<dbReference type="InterPro" id="IPR011063">
    <property type="entry name" value="TilS/TtcA_N"/>
</dbReference>
<dbReference type="SUPFAM" id="SSF52402">
    <property type="entry name" value="Adenine nucleotide alpha hydrolases-like"/>
    <property type="match status" value="1"/>
</dbReference>
<dbReference type="InParanoid" id="A0A0G4ESA4"/>
<feature type="region of interest" description="Disordered" evidence="1">
    <location>
        <begin position="735"/>
        <end position="817"/>
    </location>
</feature>
<dbReference type="InterPro" id="IPR015421">
    <property type="entry name" value="PyrdxlP-dep_Trfase_major"/>
</dbReference>
<feature type="region of interest" description="Disordered" evidence="1">
    <location>
        <begin position="200"/>
        <end position="221"/>
    </location>
</feature>
<feature type="compositionally biased region" description="Pro residues" evidence="1">
    <location>
        <begin position="774"/>
        <end position="784"/>
    </location>
</feature>
<evidence type="ECO:0000256" key="1">
    <source>
        <dbReference type="SAM" id="MobiDB-lite"/>
    </source>
</evidence>
<feature type="domain" description="tRNA(Ile)-lysidine/2-thiocytidine synthase N-terminal" evidence="3">
    <location>
        <begin position="844"/>
        <end position="1016"/>
    </location>
</feature>
<dbReference type="PhylomeDB" id="A0A0G4ESA4"/>
<dbReference type="OMA" id="CACAGRY"/>
<protein>
    <recommendedName>
        <fullName evidence="6">C2H2-type domain-containing protein</fullName>
    </recommendedName>
</protein>
<dbReference type="InterPro" id="IPR000192">
    <property type="entry name" value="Aminotrans_V_dom"/>
</dbReference>
<dbReference type="Pfam" id="PF01171">
    <property type="entry name" value="ATP_bind_3"/>
    <property type="match status" value="1"/>
</dbReference>
<dbReference type="Pfam" id="PF00266">
    <property type="entry name" value="Aminotran_5"/>
    <property type="match status" value="1"/>
</dbReference>
<proteinExistence type="predicted"/>
<dbReference type="Gene3D" id="3.90.1150.10">
    <property type="entry name" value="Aspartate Aminotransferase, domain 1"/>
    <property type="match status" value="1"/>
</dbReference>
<evidence type="ECO:0000259" key="2">
    <source>
        <dbReference type="Pfam" id="PF00266"/>
    </source>
</evidence>
<keyword evidence="5" id="KW-1185">Reference proteome</keyword>
<dbReference type="Proteomes" id="UP000041254">
    <property type="component" value="Unassembled WGS sequence"/>
</dbReference>
<dbReference type="InterPro" id="IPR014729">
    <property type="entry name" value="Rossmann-like_a/b/a_fold"/>
</dbReference>
<name>A0A0G4ESA4_VITBC</name>
<evidence type="ECO:0000259" key="3">
    <source>
        <dbReference type="Pfam" id="PF01171"/>
    </source>
</evidence>
<dbReference type="InterPro" id="IPR015422">
    <property type="entry name" value="PyrdxlP-dep_Trfase_small"/>
</dbReference>
<organism evidence="4 5">
    <name type="scientific">Vitrella brassicaformis (strain CCMP3155)</name>
    <dbReference type="NCBI Taxonomy" id="1169540"/>
    <lineage>
        <taxon>Eukaryota</taxon>
        <taxon>Sar</taxon>
        <taxon>Alveolata</taxon>
        <taxon>Colpodellida</taxon>
        <taxon>Vitrellaceae</taxon>
        <taxon>Vitrella</taxon>
    </lineage>
</organism>
<accession>A0A0G4ESA4</accession>
<dbReference type="InterPro" id="IPR015424">
    <property type="entry name" value="PyrdxlP-dep_Trfase"/>
</dbReference>
<dbReference type="STRING" id="1169540.A0A0G4ESA4"/>
<feature type="compositionally biased region" description="Low complexity" evidence="1">
    <location>
        <begin position="207"/>
        <end position="221"/>
    </location>
</feature>
<reference evidence="4 5" key="1">
    <citation type="submission" date="2014-11" db="EMBL/GenBank/DDBJ databases">
        <authorList>
            <person name="Zhu J."/>
            <person name="Qi W."/>
            <person name="Song R."/>
        </authorList>
    </citation>
    <scope>NUCLEOTIDE SEQUENCE [LARGE SCALE GENOMIC DNA]</scope>
</reference>
<feature type="domain" description="Aminotransferase class V" evidence="2">
    <location>
        <begin position="320"/>
        <end position="593"/>
    </location>
</feature>
<dbReference type="PANTHER" id="PTHR43686:SF1">
    <property type="entry name" value="AMINOTRAN_5 DOMAIN-CONTAINING PROTEIN"/>
    <property type="match status" value="1"/>
</dbReference>
<feature type="compositionally biased region" description="Low complexity" evidence="1">
    <location>
        <begin position="1074"/>
        <end position="1086"/>
    </location>
</feature>
<dbReference type="SUPFAM" id="SSF53383">
    <property type="entry name" value="PLP-dependent transferases"/>
    <property type="match status" value="2"/>
</dbReference>
<dbReference type="VEuPathDB" id="CryptoDB:Vbra_13135"/>